<gene>
    <name evidence="4" type="ORF">GDO54_013668</name>
</gene>
<dbReference type="Pfam" id="PF00074">
    <property type="entry name" value="RnaseA"/>
    <property type="match status" value="1"/>
</dbReference>
<dbReference type="InterPro" id="IPR036816">
    <property type="entry name" value="RNaseA-like_dom_sf"/>
</dbReference>
<dbReference type="SMART" id="SM00092">
    <property type="entry name" value="RNAse_Pc"/>
    <property type="match status" value="1"/>
</dbReference>
<feature type="signal peptide" evidence="2">
    <location>
        <begin position="1"/>
        <end position="23"/>
    </location>
</feature>
<dbReference type="GO" id="GO:0003676">
    <property type="term" value="F:nucleic acid binding"/>
    <property type="evidence" value="ECO:0007669"/>
    <property type="project" value="InterPro"/>
</dbReference>
<evidence type="ECO:0000256" key="2">
    <source>
        <dbReference type="SAM" id="SignalP"/>
    </source>
</evidence>
<organism evidence="4 5">
    <name type="scientific">Pyxicephalus adspersus</name>
    <name type="common">African bullfrog</name>
    <dbReference type="NCBI Taxonomy" id="30357"/>
    <lineage>
        <taxon>Eukaryota</taxon>
        <taxon>Metazoa</taxon>
        <taxon>Chordata</taxon>
        <taxon>Craniata</taxon>
        <taxon>Vertebrata</taxon>
        <taxon>Euteleostomi</taxon>
        <taxon>Amphibia</taxon>
        <taxon>Batrachia</taxon>
        <taxon>Anura</taxon>
        <taxon>Neobatrachia</taxon>
        <taxon>Ranoidea</taxon>
        <taxon>Pyxicephalidae</taxon>
        <taxon>Pyxicephalinae</taxon>
        <taxon>Pyxicephalus</taxon>
    </lineage>
</organism>
<comment type="caution">
    <text evidence="4">The sequence shown here is derived from an EMBL/GenBank/DDBJ whole genome shotgun (WGS) entry which is preliminary data.</text>
</comment>
<dbReference type="GO" id="GO:0050830">
    <property type="term" value="P:defense response to Gram-positive bacterium"/>
    <property type="evidence" value="ECO:0007669"/>
    <property type="project" value="TreeGrafter"/>
</dbReference>
<sequence length="162" mass="18636">MMSSMWFALLFLGILGSFSIIECQNFNTFKEKHIIQDEEKINCNLTISDRKLNRNACRYHNTFIHDTNARKLRDMCSPYVASTNVASRGSLKLTDCKLQKSSDSTNCAYNQKGLAGIVYVTCENRVPVHFVKFQENSSPSWTVCVWKLALFFLLKELLLTYI</sequence>
<feature type="domain" description="Ribonuclease A-domain" evidence="3">
    <location>
        <begin position="22"/>
        <end position="134"/>
    </location>
</feature>
<dbReference type="Proteomes" id="UP001181693">
    <property type="component" value="Unassembled WGS sequence"/>
</dbReference>
<accession>A0AAV3A6B6</accession>
<dbReference type="SUPFAM" id="SSF54076">
    <property type="entry name" value="RNase A-like"/>
    <property type="match status" value="1"/>
</dbReference>
<keyword evidence="2" id="KW-0732">Signal</keyword>
<protein>
    <recommendedName>
        <fullName evidence="3">Ribonuclease A-domain domain-containing protein</fullName>
    </recommendedName>
</protein>
<evidence type="ECO:0000256" key="1">
    <source>
        <dbReference type="ARBA" id="ARBA00005600"/>
    </source>
</evidence>
<dbReference type="GO" id="GO:0004540">
    <property type="term" value="F:RNA nuclease activity"/>
    <property type="evidence" value="ECO:0007669"/>
    <property type="project" value="TreeGrafter"/>
</dbReference>
<dbReference type="EMBL" id="DYDO01000006">
    <property type="protein sequence ID" value="DBA22654.1"/>
    <property type="molecule type" value="Genomic_DNA"/>
</dbReference>
<reference evidence="4" key="1">
    <citation type="thesis" date="2020" institute="ProQuest LLC" country="789 East Eisenhower Parkway, Ann Arbor, MI, USA">
        <title>Comparative Genomics and Chromosome Evolution.</title>
        <authorList>
            <person name="Mudd A.B."/>
        </authorList>
    </citation>
    <scope>NUCLEOTIDE SEQUENCE</scope>
    <source>
        <strain evidence="4">1538</strain>
        <tissue evidence="4">Blood</tissue>
    </source>
</reference>
<keyword evidence="5" id="KW-1185">Reference proteome</keyword>
<dbReference type="InterPro" id="IPR001427">
    <property type="entry name" value="RNaseA"/>
</dbReference>
<evidence type="ECO:0000313" key="4">
    <source>
        <dbReference type="EMBL" id="DBA22654.1"/>
    </source>
</evidence>
<dbReference type="PANTHER" id="PTHR11437">
    <property type="entry name" value="RIBONUCLEASE"/>
    <property type="match status" value="1"/>
</dbReference>
<comment type="similarity">
    <text evidence="1">Belongs to the pancreatic ribonuclease family.</text>
</comment>
<evidence type="ECO:0000313" key="5">
    <source>
        <dbReference type="Proteomes" id="UP001181693"/>
    </source>
</evidence>
<dbReference type="PANTHER" id="PTHR11437:SF66">
    <property type="entry name" value="RNASE 3"/>
    <property type="match status" value="1"/>
</dbReference>
<name>A0AAV3A6B6_PYXAD</name>
<dbReference type="AlphaFoldDB" id="A0AAV3A6B6"/>
<dbReference type="PRINTS" id="PR00794">
    <property type="entry name" value="RIBONUCLEASE"/>
</dbReference>
<feature type="chain" id="PRO_5043999533" description="Ribonuclease A-domain domain-containing protein" evidence="2">
    <location>
        <begin position="24"/>
        <end position="162"/>
    </location>
</feature>
<dbReference type="InterPro" id="IPR023412">
    <property type="entry name" value="RNaseA_domain"/>
</dbReference>
<dbReference type="Gene3D" id="3.10.130.10">
    <property type="entry name" value="Ribonuclease A-like domain"/>
    <property type="match status" value="1"/>
</dbReference>
<proteinExistence type="inferred from homology"/>
<evidence type="ECO:0000259" key="3">
    <source>
        <dbReference type="SMART" id="SM00092"/>
    </source>
</evidence>